<dbReference type="CDD" id="cd18186">
    <property type="entry name" value="BTB_POZ_ZBTB_KLHL-like"/>
    <property type="match status" value="1"/>
</dbReference>
<feature type="domain" description="BTB" evidence="1">
    <location>
        <begin position="24"/>
        <end position="91"/>
    </location>
</feature>
<name>A0A4Y9ZPU3_9AGAM</name>
<reference evidence="2 3" key="1">
    <citation type="submission" date="2019-02" db="EMBL/GenBank/DDBJ databases">
        <title>Genome sequencing of the rare red list fungi Hericium alpestre (H. flagellum).</title>
        <authorList>
            <person name="Buettner E."/>
            <person name="Kellner H."/>
        </authorList>
    </citation>
    <scope>NUCLEOTIDE SEQUENCE [LARGE SCALE GENOMIC DNA]</scope>
    <source>
        <strain evidence="2 3">DSM 108284</strain>
    </source>
</reference>
<sequence length="249" mass="27516">MSEYGSSAEPVSVTAGSPYLDDDADIILRTSNGVDFHVHKLVLSKCSPVFADMFLLPQPQPPRRESMKEKLPVVQMAEDEHALRLLLGFCYPAFAAAVLVLSDLRIALGLAKKYQMAQVWERLKSDLLSHVSAEPERVFAIAWIFEMKDVAATAARQTLANPGLEQLFEGPSPSEFEYAPAMAVYKLLQCQHLCTAAALEVESISRLWLSKQDAGHHPVFIVSYHIEPYECKAPAAVMESGCVCPVPQR</sequence>
<dbReference type="STRING" id="135208.A0A4Y9ZPU3"/>
<comment type="caution">
    <text evidence="2">The sequence shown here is derived from an EMBL/GenBank/DDBJ whole genome shotgun (WGS) entry which is preliminary data.</text>
</comment>
<dbReference type="PROSITE" id="PS50097">
    <property type="entry name" value="BTB"/>
    <property type="match status" value="1"/>
</dbReference>
<proteinExistence type="predicted"/>
<gene>
    <name evidence="2" type="ORF">EWM64_g7728</name>
</gene>
<dbReference type="OrthoDB" id="6359816at2759"/>
<accession>A0A4Y9ZPU3</accession>
<dbReference type="AlphaFoldDB" id="A0A4Y9ZPU3"/>
<dbReference type="Pfam" id="PF00651">
    <property type="entry name" value="BTB"/>
    <property type="match status" value="1"/>
</dbReference>
<organism evidence="2 3">
    <name type="scientific">Hericium alpestre</name>
    <dbReference type="NCBI Taxonomy" id="135208"/>
    <lineage>
        <taxon>Eukaryota</taxon>
        <taxon>Fungi</taxon>
        <taxon>Dikarya</taxon>
        <taxon>Basidiomycota</taxon>
        <taxon>Agaricomycotina</taxon>
        <taxon>Agaricomycetes</taxon>
        <taxon>Russulales</taxon>
        <taxon>Hericiaceae</taxon>
        <taxon>Hericium</taxon>
    </lineage>
</organism>
<dbReference type="InterPro" id="IPR000210">
    <property type="entry name" value="BTB/POZ_dom"/>
</dbReference>
<protein>
    <recommendedName>
        <fullName evidence="1">BTB domain-containing protein</fullName>
    </recommendedName>
</protein>
<keyword evidence="3" id="KW-1185">Reference proteome</keyword>
<dbReference type="InterPro" id="IPR011333">
    <property type="entry name" value="SKP1/BTB/POZ_sf"/>
</dbReference>
<evidence type="ECO:0000259" key="1">
    <source>
        <dbReference type="PROSITE" id="PS50097"/>
    </source>
</evidence>
<dbReference type="Gene3D" id="3.30.710.10">
    <property type="entry name" value="Potassium Channel Kv1.1, Chain A"/>
    <property type="match status" value="1"/>
</dbReference>
<dbReference type="EMBL" id="SFCI01001254">
    <property type="protein sequence ID" value="TFY76284.1"/>
    <property type="molecule type" value="Genomic_DNA"/>
</dbReference>
<dbReference type="SUPFAM" id="SSF54695">
    <property type="entry name" value="POZ domain"/>
    <property type="match status" value="1"/>
</dbReference>
<dbReference type="SMART" id="SM00225">
    <property type="entry name" value="BTB"/>
    <property type="match status" value="1"/>
</dbReference>
<dbReference type="Proteomes" id="UP000298061">
    <property type="component" value="Unassembled WGS sequence"/>
</dbReference>
<evidence type="ECO:0000313" key="3">
    <source>
        <dbReference type="Proteomes" id="UP000298061"/>
    </source>
</evidence>
<evidence type="ECO:0000313" key="2">
    <source>
        <dbReference type="EMBL" id="TFY76284.1"/>
    </source>
</evidence>